<dbReference type="PANTHER" id="PTHR34236">
    <property type="entry name" value="DIMETHYL SULFOXIDE REDUCTASE TRANSCRIPTIONAL ACTIVATOR"/>
    <property type="match status" value="1"/>
</dbReference>
<gene>
    <name evidence="2" type="ORF">CGL51_14500</name>
    <name evidence="3" type="ORF">CGL52_00635</name>
</gene>
<proteinExistence type="predicted"/>
<dbReference type="Proteomes" id="UP000256877">
    <property type="component" value="Unassembled WGS sequence"/>
</dbReference>
<dbReference type="PANTHER" id="PTHR34236:SF1">
    <property type="entry name" value="DIMETHYL SULFOXIDE REDUCTASE TRANSCRIPTIONAL ACTIVATOR"/>
    <property type="match status" value="1"/>
</dbReference>
<dbReference type="Pfam" id="PF04967">
    <property type="entry name" value="HTH_10"/>
    <property type="match status" value="1"/>
</dbReference>
<evidence type="ECO:0000313" key="2">
    <source>
        <dbReference type="EMBL" id="RFA92351.1"/>
    </source>
</evidence>
<accession>A0A371R789</accession>
<protein>
    <recommendedName>
        <fullName evidence="1">HTH bat-type domain-containing protein</fullName>
    </recommendedName>
</protein>
<feature type="domain" description="HTH bat-type" evidence="1">
    <location>
        <begin position="138"/>
        <end position="188"/>
    </location>
</feature>
<reference evidence="4 5" key="1">
    <citation type="submission" date="2017-07" db="EMBL/GenBank/DDBJ databases">
        <title>Draft genome sequence of aerobic hyperthermophilic archaea, Pyrobaculum aerophilum YKB31 and YKB32.</title>
        <authorList>
            <person name="Mochizuki T."/>
            <person name="Berliner A.J."/>
            <person name="Yoshida-Takashima Y."/>
            <person name="Takaki Y."/>
            <person name="Nunoura T."/>
            <person name="Takai K."/>
        </authorList>
    </citation>
    <scope>NUCLEOTIDE SEQUENCE [LARGE SCALE GENOMIC DNA]</scope>
    <source>
        <strain evidence="2 5">YKB31</strain>
        <strain evidence="3 4">YKB32</strain>
    </source>
</reference>
<evidence type="ECO:0000313" key="3">
    <source>
        <dbReference type="EMBL" id="RFB00398.1"/>
    </source>
</evidence>
<dbReference type="InterPro" id="IPR007050">
    <property type="entry name" value="HTH_bacterioopsin"/>
</dbReference>
<name>A0A371R789_9CREN</name>
<organism evidence="3 4">
    <name type="scientific">Pyrobaculum aerophilum</name>
    <dbReference type="NCBI Taxonomy" id="13773"/>
    <lineage>
        <taxon>Archaea</taxon>
        <taxon>Thermoproteota</taxon>
        <taxon>Thermoprotei</taxon>
        <taxon>Thermoproteales</taxon>
        <taxon>Thermoproteaceae</taxon>
        <taxon>Pyrobaculum</taxon>
    </lineage>
</organism>
<sequence>MIKIRFLVLHEGCWTEDLNTDGMTLAMSFFPHKNYLRSLVFYRKKPKLTQEKGLIRVLTIRRGRGGYTVDFLNKYEGSMAGFFNDMGALILRNKLYKGLEEWELLIYKWALNEMKSKTASVAKILNFSIEEFIPPLTLTNIEKELIKLLLVHGYFENPRKTRLDALSKNLGMSKSTLIYHLRNALRKISVTYLQWF</sequence>
<dbReference type="EMBL" id="NMUF01000001">
    <property type="protein sequence ID" value="RFB00398.1"/>
    <property type="molecule type" value="Genomic_DNA"/>
</dbReference>
<evidence type="ECO:0000259" key="1">
    <source>
        <dbReference type="Pfam" id="PF04967"/>
    </source>
</evidence>
<evidence type="ECO:0000313" key="5">
    <source>
        <dbReference type="Proteomes" id="UP000257123"/>
    </source>
</evidence>
<dbReference type="Proteomes" id="UP000257123">
    <property type="component" value="Unassembled WGS sequence"/>
</dbReference>
<dbReference type="EMBL" id="NMUE01000095">
    <property type="protein sequence ID" value="RFA92351.1"/>
    <property type="molecule type" value="Genomic_DNA"/>
</dbReference>
<dbReference type="RefSeq" id="WP_116422212.1">
    <property type="nucleotide sequence ID" value="NZ_NMUE01000095.1"/>
</dbReference>
<evidence type="ECO:0000313" key="4">
    <source>
        <dbReference type="Proteomes" id="UP000256877"/>
    </source>
</evidence>
<dbReference type="AlphaFoldDB" id="A0A371R789"/>
<dbReference type="OrthoDB" id="168808at2157"/>
<comment type="caution">
    <text evidence="3">The sequence shown here is derived from an EMBL/GenBank/DDBJ whole genome shotgun (WGS) entry which is preliminary data.</text>
</comment>